<dbReference type="EMBL" id="CM039438">
    <property type="protein sequence ID" value="KAI4301633.1"/>
    <property type="molecule type" value="Genomic_DNA"/>
</dbReference>
<name>A0ACB9KXL3_BAUVA</name>
<keyword evidence="2" id="KW-1185">Reference proteome</keyword>
<reference evidence="1 2" key="1">
    <citation type="journal article" date="2022" name="DNA Res.">
        <title>Chromosomal-level genome assembly of the orchid tree Bauhinia variegata (Leguminosae; Cercidoideae) supports the allotetraploid origin hypothesis of Bauhinia.</title>
        <authorList>
            <person name="Zhong Y."/>
            <person name="Chen Y."/>
            <person name="Zheng D."/>
            <person name="Pang J."/>
            <person name="Liu Y."/>
            <person name="Luo S."/>
            <person name="Meng S."/>
            <person name="Qian L."/>
            <person name="Wei D."/>
            <person name="Dai S."/>
            <person name="Zhou R."/>
        </authorList>
    </citation>
    <scope>NUCLEOTIDE SEQUENCE [LARGE SCALE GENOMIC DNA]</scope>
    <source>
        <strain evidence="1">BV-YZ2020</strain>
    </source>
</reference>
<protein>
    <submittedName>
        <fullName evidence="1">Uncharacterized protein</fullName>
    </submittedName>
</protein>
<accession>A0ACB9KXL3</accession>
<proteinExistence type="predicted"/>
<organism evidence="1 2">
    <name type="scientific">Bauhinia variegata</name>
    <name type="common">Purple orchid tree</name>
    <name type="synonym">Phanera variegata</name>
    <dbReference type="NCBI Taxonomy" id="167791"/>
    <lineage>
        <taxon>Eukaryota</taxon>
        <taxon>Viridiplantae</taxon>
        <taxon>Streptophyta</taxon>
        <taxon>Embryophyta</taxon>
        <taxon>Tracheophyta</taxon>
        <taxon>Spermatophyta</taxon>
        <taxon>Magnoliopsida</taxon>
        <taxon>eudicotyledons</taxon>
        <taxon>Gunneridae</taxon>
        <taxon>Pentapetalae</taxon>
        <taxon>rosids</taxon>
        <taxon>fabids</taxon>
        <taxon>Fabales</taxon>
        <taxon>Fabaceae</taxon>
        <taxon>Cercidoideae</taxon>
        <taxon>Cercideae</taxon>
        <taxon>Bauhiniinae</taxon>
        <taxon>Bauhinia</taxon>
    </lineage>
</organism>
<evidence type="ECO:0000313" key="1">
    <source>
        <dbReference type="EMBL" id="KAI4301633.1"/>
    </source>
</evidence>
<evidence type="ECO:0000313" key="2">
    <source>
        <dbReference type="Proteomes" id="UP000828941"/>
    </source>
</evidence>
<sequence>MRRACRKICQTVSVPCTSRKSLRTELSTINEEPESCEEDLTPPRHVLMSKKQGKREMFSTPRQPEAVLCSSILISLFIGLAVSN</sequence>
<comment type="caution">
    <text evidence="1">The sequence shown here is derived from an EMBL/GenBank/DDBJ whole genome shotgun (WGS) entry which is preliminary data.</text>
</comment>
<gene>
    <name evidence="1" type="ORF">L6164_034893</name>
</gene>
<dbReference type="Proteomes" id="UP000828941">
    <property type="component" value="Chromosome 13"/>
</dbReference>